<dbReference type="OrthoDB" id="424465at2759"/>
<dbReference type="eggNOG" id="ENOG502TCUC">
    <property type="taxonomic scope" value="Eukaryota"/>
</dbReference>
<keyword evidence="3" id="KW-1185">Reference proteome</keyword>
<dbReference type="Proteomes" id="UP000009131">
    <property type="component" value="Unassembled WGS sequence"/>
</dbReference>
<dbReference type="RefSeq" id="XP_014564853.1">
    <property type="nucleotide sequence ID" value="XM_014709367.1"/>
</dbReference>
<proteinExistence type="predicted"/>
<evidence type="ECO:0000313" key="3">
    <source>
        <dbReference type="Proteomes" id="UP000009131"/>
    </source>
</evidence>
<dbReference type="STRING" id="764103.G7E4C6"/>
<dbReference type="InterPro" id="IPR003347">
    <property type="entry name" value="JmjC_dom"/>
</dbReference>
<dbReference type="HOGENOM" id="CLU_073879_0_0_1"/>
<comment type="caution">
    <text evidence="2">The sequence shown here is derived from an EMBL/GenBank/DDBJ whole genome shotgun (WGS) entry which is preliminary data.</text>
</comment>
<dbReference type="PANTHER" id="PTHR12461">
    <property type="entry name" value="HYPOXIA-INDUCIBLE FACTOR 1 ALPHA INHIBITOR-RELATED"/>
    <property type="match status" value="1"/>
</dbReference>
<protein>
    <recommendedName>
        <fullName evidence="1">JmjC domain-containing protein</fullName>
    </recommendedName>
</protein>
<name>G7E4C6_MIXOS</name>
<dbReference type="InterPro" id="IPR041667">
    <property type="entry name" value="Cupin_8"/>
</dbReference>
<accession>G7E4C6</accession>
<dbReference type="AlphaFoldDB" id="G7E4C6"/>
<dbReference type="Gene3D" id="2.60.120.650">
    <property type="entry name" value="Cupin"/>
    <property type="match status" value="1"/>
</dbReference>
<gene>
    <name evidence="2" type="primary">Mo04364</name>
    <name evidence="2" type="ORF">E5Q_04364</name>
</gene>
<evidence type="ECO:0000259" key="1">
    <source>
        <dbReference type="PROSITE" id="PS51184"/>
    </source>
</evidence>
<reference evidence="2 3" key="1">
    <citation type="journal article" date="2011" name="J. Gen. Appl. Microbiol.">
        <title>Draft genome sequencing of the enigmatic basidiomycete Mixia osmundae.</title>
        <authorList>
            <person name="Nishida H."/>
            <person name="Nagatsuka Y."/>
            <person name="Sugiyama J."/>
        </authorList>
    </citation>
    <scope>NUCLEOTIDE SEQUENCE [LARGE SCALE GENOMIC DNA]</scope>
    <source>
        <strain evidence="3">CBS 9802 / IAM 14324 / JCM 22182 / KY 12970</strain>
    </source>
</reference>
<dbReference type="SUPFAM" id="SSF51197">
    <property type="entry name" value="Clavaminate synthase-like"/>
    <property type="match status" value="1"/>
</dbReference>
<sequence length="279" mass="31371">MTQLRRIKTVKLRRLVSTVACRRYDDVGWQRQGALVSYLAQSDAQPIHFTREGAKSSRELFDLLRKSNTLAEVEIGRYDQPESFDKVEIPLGTYMELLDAGKGQFGDKAVYLAQWPGLEAMPALKEKVTTPPWLQEALDVQQADLYRASFFVGPTSAITPLHHDPYDNLFELKEACRALKHFTILPKRLSHLLRSSEQQKNTSSVDFDISSGKLALSAASPSQKYAQEILNAAQTCVLAPGDTLLLPRGFWHRVETISTDSAQPGWAASIGFWFRMRAN</sequence>
<dbReference type="InParanoid" id="G7E4C6"/>
<dbReference type="PROSITE" id="PS51184">
    <property type="entry name" value="JMJC"/>
    <property type="match status" value="1"/>
</dbReference>
<dbReference type="EMBL" id="BABT02000134">
    <property type="protein sequence ID" value="GAA97686.1"/>
    <property type="molecule type" value="Genomic_DNA"/>
</dbReference>
<evidence type="ECO:0000313" key="2">
    <source>
        <dbReference type="EMBL" id="GAA97686.1"/>
    </source>
</evidence>
<feature type="domain" description="JmjC" evidence="1">
    <location>
        <begin position="119"/>
        <end position="279"/>
    </location>
</feature>
<dbReference type="Pfam" id="PF13621">
    <property type="entry name" value="Cupin_8"/>
    <property type="match status" value="1"/>
</dbReference>
<organism evidence="2 3">
    <name type="scientific">Mixia osmundae (strain CBS 9802 / IAM 14324 / JCM 22182 / KY 12970)</name>
    <dbReference type="NCBI Taxonomy" id="764103"/>
    <lineage>
        <taxon>Eukaryota</taxon>
        <taxon>Fungi</taxon>
        <taxon>Dikarya</taxon>
        <taxon>Basidiomycota</taxon>
        <taxon>Pucciniomycotina</taxon>
        <taxon>Mixiomycetes</taxon>
        <taxon>Mixiales</taxon>
        <taxon>Mixiaceae</taxon>
        <taxon>Mixia</taxon>
    </lineage>
</organism>
<dbReference type="PANTHER" id="PTHR12461:SF105">
    <property type="entry name" value="HYPOXIA-INDUCIBLE FACTOR 1-ALPHA INHIBITOR"/>
    <property type="match status" value="1"/>
</dbReference>
<reference evidence="2 3" key="2">
    <citation type="journal article" date="2012" name="Open Biol.">
        <title>Characteristics of nucleosomes and linker DNA regions on the genome of the basidiomycete Mixia osmundae revealed by mono- and dinucleosome mapping.</title>
        <authorList>
            <person name="Nishida H."/>
            <person name="Kondo S."/>
            <person name="Matsumoto T."/>
            <person name="Suzuki Y."/>
            <person name="Yoshikawa H."/>
            <person name="Taylor T.D."/>
            <person name="Sugiyama J."/>
        </authorList>
    </citation>
    <scope>NUCLEOTIDE SEQUENCE [LARGE SCALE GENOMIC DNA]</scope>
    <source>
        <strain evidence="3">CBS 9802 / IAM 14324 / JCM 22182 / KY 12970</strain>
    </source>
</reference>